<feature type="domain" description="MBG" evidence="1">
    <location>
        <begin position="116"/>
        <end position="168"/>
    </location>
</feature>
<evidence type="ECO:0000313" key="2">
    <source>
        <dbReference type="EMBL" id="EKC51911.1"/>
    </source>
</evidence>
<proteinExistence type="predicted"/>
<dbReference type="Pfam" id="PF18676">
    <property type="entry name" value="MBG_2"/>
    <property type="match status" value="1"/>
</dbReference>
<comment type="caution">
    <text evidence="2">The sequence shown here is derived from an EMBL/GenBank/DDBJ whole genome shotgun (WGS) entry which is preliminary data.</text>
</comment>
<dbReference type="EMBL" id="AJWY01011741">
    <property type="protein sequence ID" value="EKC51911.1"/>
    <property type="molecule type" value="Genomic_DNA"/>
</dbReference>
<evidence type="ECO:0000259" key="1">
    <source>
        <dbReference type="Pfam" id="PF18676"/>
    </source>
</evidence>
<protein>
    <recommendedName>
        <fullName evidence="1">MBG domain-containing protein</fullName>
    </recommendedName>
</protein>
<feature type="non-terminal residue" evidence="2">
    <location>
        <position position="168"/>
    </location>
</feature>
<dbReference type="InterPro" id="IPR041286">
    <property type="entry name" value="MBG_2"/>
</dbReference>
<gene>
    <name evidence="2" type="ORF">LEA_17158</name>
</gene>
<organism evidence="2">
    <name type="scientific">human gut metagenome</name>
    <dbReference type="NCBI Taxonomy" id="408170"/>
    <lineage>
        <taxon>unclassified sequences</taxon>
        <taxon>metagenomes</taxon>
        <taxon>organismal metagenomes</taxon>
    </lineage>
</organism>
<accession>K1SXC1</accession>
<sequence>MEVFFLGSERPEIRSDAFDYCHSALTLYVPNKEAYGNAKRMVQYVSFPTSTYTYTGMAPKLEWQNNLKGYTATLEEASTLDKNVGAHSANVKVKYSNGVDITVEIPYEYTITPAPLSLTVNNATREYGNPNPEFSSVITGFVEGENAENQNMTVGYTCDADGQSNVGN</sequence>
<dbReference type="AlphaFoldDB" id="K1SXC1"/>
<reference evidence="2" key="1">
    <citation type="journal article" date="2013" name="Environ. Microbiol.">
        <title>Microbiota from the distal guts of lean and obese adolescents exhibit partial functional redundancy besides clear differences in community structure.</title>
        <authorList>
            <person name="Ferrer M."/>
            <person name="Ruiz A."/>
            <person name="Lanza F."/>
            <person name="Haange S.B."/>
            <person name="Oberbach A."/>
            <person name="Till H."/>
            <person name="Bargiela R."/>
            <person name="Campoy C."/>
            <person name="Segura M.T."/>
            <person name="Richter M."/>
            <person name="von Bergen M."/>
            <person name="Seifert J."/>
            <person name="Suarez A."/>
        </authorList>
    </citation>
    <scope>NUCLEOTIDE SEQUENCE</scope>
</reference>
<name>K1SXC1_9ZZZZ</name>